<comment type="caution">
    <text evidence="1">The sequence shown here is derived from an EMBL/GenBank/DDBJ whole genome shotgun (WGS) entry which is preliminary data.</text>
</comment>
<proteinExistence type="predicted"/>
<sequence length="340" mass="37560">MPAGHPYIRNISDVGAAPGFHVLPDPPVPGAPAGRWWPHRSLELGWLRTHHARFDLLHLHFGYEHLSTRDLRSVVETLHAYDKPLVLTVHDLRNPHQVDPRPHREALDLLIPSADAVITLTPGAAEHIASTWGRVATVIPHPNVVDPERARRASTRGERDSFVVGVHAKSVRANCDAVAVADQLARTTSTLPDARLVVHAHDDEGGRRAAAELGRRGIAVTVGPPFSDPELYDYLEGLDVSVLPHRFGTHSGWLEACYDLGTAVLAPDCGFYHQQAPCLLYHRTETALDLDSLDAALRRAFSQRPRWRADPDRRRADRSAITSAHNALYHAVTSTARVPR</sequence>
<accession>A0A9X2VJQ6</accession>
<dbReference type="RefSeq" id="WP_259623165.1">
    <property type="nucleotide sequence ID" value="NZ_JANYMP010000005.1"/>
</dbReference>
<dbReference type="AlphaFoldDB" id="A0A9X2VJQ6"/>
<name>A0A9X2VJQ6_9PSEU</name>
<reference evidence="1" key="1">
    <citation type="submission" date="2022-08" db="EMBL/GenBank/DDBJ databases">
        <authorList>
            <person name="Tistechok S."/>
            <person name="Samborskyy M."/>
            <person name="Roman I."/>
        </authorList>
    </citation>
    <scope>NUCLEOTIDE SEQUENCE</scope>
    <source>
        <strain evidence="1">DSM 103496</strain>
    </source>
</reference>
<organism evidence="1 2">
    <name type="scientific">Umezawaea endophytica</name>
    <dbReference type="NCBI Taxonomy" id="1654476"/>
    <lineage>
        <taxon>Bacteria</taxon>
        <taxon>Bacillati</taxon>
        <taxon>Actinomycetota</taxon>
        <taxon>Actinomycetes</taxon>
        <taxon>Pseudonocardiales</taxon>
        <taxon>Pseudonocardiaceae</taxon>
        <taxon>Umezawaea</taxon>
    </lineage>
</organism>
<gene>
    <name evidence="1" type="ORF">NZH93_12355</name>
</gene>
<evidence type="ECO:0000313" key="2">
    <source>
        <dbReference type="Proteomes" id="UP001141259"/>
    </source>
</evidence>
<dbReference type="EMBL" id="JANYMP010000005">
    <property type="protein sequence ID" value="MCS7477649.1"/>
    <property type="molecule type" value="Genomic_DNA"/>
</dbReference>
<keyword evidence="2" id="KW-1185">Reference proteome</keyword>
<protein>
    <submittedName>
        <fullName evidence="1">Glycosyltransferase family 1 protein</fullName>
    </submittedName>
</protein>
<evidence type="ECO:0000313" key="1">
    <source>
        <dbReference type="EMBL" id="MCS7477649.1"/>
    </source>
</evidence>
<dbReference type="Gene3D" id="3.40.50.2000">
    <property type="entry name" value="Glycogen Phosphorylase B"/>
    <property type="match status" value="2"/>
</dbReference>
<dbReference type="Proteomes" id="UP001141259">
    <property type="component" value="Unassembled WGS sequence"/>
</dbReference>
<dbReference type="SUPFAM" id="SSF53756">
    <property type="entry name" value="UDP-Glycosyltransferase/glycogen phosphorylase"/>
    <property type="match status" value="1"/>
</dbReference>